<evidence type="ECO:0000313" key="5">
    <source>
        <dbReference type="EMBL" id="KAB1203919.1"/>
    </source>
</evidence>
<feature type="region of interest" description="Disordered" evidence="3">
    <location>
        <begin position="108"/>
        <end position="148"/>
    </location>
</feature>
<protein>
    <recommendedName>
        <fullName evidence="4">NAB domain-containing protein</fullName>
    </recommendedName>
</protein>
<dbReference type="Proteomes" id="UP000516437">
    <property type="component" value="Chromosome 8"/>
</dbReference>
<comment type="caution">
    <text evidence="5">The sequence shown here is derived from an EMBL/GenBank/DDBJ whole genome shotgun (WGS) entry which is preliminary data.</text>
</comment>
<dbReference type="PANTHER" id="PTHR31631">
    <property type="entry name" value="PROTEIN NETWORKED 2D"/>
    <property type="match status" value="1"/>
</dbReference>
<dbReference type="InterPro" id="IPR011684">
    <property type="entry name" value="NAB"/>
</dbReference>
<feature type="compositionally biased region" description="Basic and acidic residues" evidence="3">
    <location>
        <begin position="548"/>
        <end position="561"/>
    </location>
</feature>
<dbReference type="PANTHER" id="PTHR31631:SF3">
    <property type="entry name" value="PROTEIN NETWORKED 2B"/>
    <property type="match status" value="1"/>
</dbReference>
<dbReference type="InterPro" id="IPR056889">
    <property type="entry name" value="NET2A-D/KIP1-like_C"/>
</dbReference>
<dbReference type="InterPro" id="IPR056888">
    <property type="entry name" value="NET2A-D/KIP1-like_dom"/>
</dbReference>
<feature type="compositionally biased region" description="Polar residues" evidence="3">
    <location>
        <begin position="537"/>
        <end position="547"/>
    </location>
</feature>
<proteinExistence type="predicted"/>
<dbReference type="EMBL" id="RXIC02000026">
    <property type="protein sequence ID" value="KAB1203919.1"/>
    <property type="molecule type" value="Genomic_DNA"/>
</dbReference>
<feature type="region of interest" description="Disordered" evidence="3">
    <location>
        <begin position="327"/>
        <end position="348"/>
    </location>
</feature>
<feature type="coiled-coil region" evidence="2">
    <location>
        <begin position="185"/>
        <end position="212"/>
    </location>
</feature>
<evidence type="ECO:0000313" key="6">
    <source>
        <dbReference type="Proteomes" id="UP000516437"/>
    </source>
</evidence>
<evidence type="ECO:0000256" key="1">
    <source>
        <dbReference type="ARBA" id="ARBA00023054"/>
    </source>
</evidence>
<feature type="coiled-coil region" evidence="2">
    <location>
        <begin position="357"/>
        <end position="440"/>
    </location>
</feature>
<feature type="compositionally biased region" description="Acidic residues" evidence="3">
    <location>
        <begin position="562"/>
        <end position="579"/>
    </location>
</feature>
<evidence type="ECO:0000256" key="3">
    <source>
        <dbReference type="SAM" id="MobiDB-lite"/>
    </source>
</evidence>
<sequence length="966" mass="111038">MLQRAASNAYSWWWASHIRTKQSRWLEENLRDLEEKVKSTLAIINNDGESFAQRAEMYYRERPEILNFVEEAFRAYRALAERYDHLSKELQSANRTIATVFPERAQYAMDDEEEENLTGTSTSSDDPNELDNDIAAVPKPSIPRVPKIPNKDFRSQSMLISRKKLLKRTATSSKVATIPSSGLSKTEAAVEIEKLQKEILALQTEKEFVQSSYNRGREKYWEIEQQITQIQERVCCLQDEFGIGTVIEDDEARTLMAATALKSCQKTLVQLQENQEQSTEEPRVERKRIEEAHKKFRALKYDLKLPKQTDRLESTRSEFRNIDQEITGEGQEIHDMESQGSNPNEQRDLNSKASVTVMELAEKIDELVNKAVTLETSFSSQTALVKRLRSETDELQALVRSLEVDKESLVESSEVMSRKLIELEEDLRRVKNLNKNAHQNNNFQTHFTETSGDLDHLSVKLECVKRDEEVEDTGLCREVKVVPAAEPEKNTDEISDKRDPNHDLATSKDVMAKREENKDVDVRALSKSARVEEENQPDLSNDLSSTHENPREPMLQERDEKEESFETVDGDLDVEKEDEEERPIWSKMFVKGIEDREKILLEEYTSVLHNYKLVRKKLSKMEKNNRDGAFELETQIRELKTAVASKDEMIQSLLQKLRCPQESSFTTPEYIYGQQESIHIQAATFQSSDSTSSNMEQKSISDLFGEQHVESTEIIEESSADLNLEMSLAKGENQAVKHRSVLAIEEKFRSDINELLEENLEFWLRFSTSVHQIQKFQSSIQDLHAELVQLKNKKQEGSGKHQSLQSDIRPIYRHLREIQTELSLWMEHNSVLRDELQSRSSSLSNIQDEISRMSNADSRAENTVLSEYQAAKFQGEVLNMKQENNKVSDELQAGLNRVIELKSNVEKTLARLDEEFGISGSKKQSVTRARIPLRSFLFGVKVKKQKPSIIPCGNPALQKQYSDLAA</sequence>
<feature type="coiled-coil region" evidence="2">
    <location>
        <begin position="773"/>
        <end position="800"/>
    </location>
</feature>
<reference evidence="5 6" key="1">
    <citation type="journal article" date="2019" name="Plant Biotechnol. J.">
        <title>The red bayberry genome and genetic basis of sex determination.</title>
        <authorList>
            <person name="Jia H.M."/>
            <person name="Jia H.J."/>
            <person name="Cai Q.L."/>
            <person name="Wang Y."/>
            <person name="Zhao H.B."/>
            <person name="Yang W.F."/>
            <person name="Wang G.Y."/>
            <person name="Li Y.H."/>
            <person name="Zhan D.L."/>
            <person name="Shen Y.T."/>
            <person name="Niu Q.F."/>
            <person name="Chang L."/>
            <person name="Qiu J."/>
            <person name="Zhao L."/>
            <person name="Xie H.B."/>
            <person name="Fu W.Y."/>
            <person name="Jin J."/>
            <person name="Li X.W."/>
            <person name="Jiao Y."/>
            <person name="Zhou C.C."/>
            <person name="Tu T."/>
            <person name="Chai C.Y."/>
            <person name="Gao J.L."/>
            <person name="Fan L.J."/>
            <person name="van de Weg E."/>
            <person name="Wang J.Y."/>
            <person name="Gao Z.S."/>
        </authorList>
    </citation>
    <scope>NUCLEOTIDE SEQUENCE [LARGE SCALE GENOMIC DNA]</scope>
    <source>
        <tissue evidence="5">Leaves</tissue>
    </source>
</reference>
<dbReference type="OrthoDB" id="616075at2759"/>
<dbReference type="Pfam" id="PF24918">
    <property type="entry name" value="NET2A_C"/>
    <property type="match status" value="1"/>
</dbReference>
<feature type="domain" description="NAB" evidence="4">
    <location>
        <begin position="10"/>
        <end position="90"/>
    </location>
</feature>
<evidence type="ECO:0000259" key="4">
    <source>
        <dbReference type="PROSITE" id="PS51774"/>
    </source>
</evidence>
<evidence type="ECO:0000256" key="2">
    <source>
        <dbReference type="SAM" id="Coils"/>
    </source>
</evidence>
<keyword evidence="1 2" id="KW-0175">Coiled coil</keyword>
<name>A0A6A1UU33_9ROSI</name>
<dbReference type="Pfam" id="PF07765">
    <property type="entry name" value="KIP1"/>
    <property type="match status" value="1"/>
</dbReference>
<dbReference type="Pfam" id="PF25014">
    <property type="entry name" value="NET2A"/>
    <property type="match status" value="1"/>
</dbReference>
<gene>
    <name evidence="5" type="ORF">CJ030_MR8G020740</name>
</gene>
<keyword evidence="6" id="KW-1185">Reference proteome</keyword>
<accession>A0A6A1UU33</accession>
<dbReference type="PROSITE" id="PS51774">
    <property type="entry name" value="NAB"/>
    <property type="match status" value="1"/>
</dbReference>
<feature type="region of interest" description="Disordered" evidence="3">
    <location>
        <begin position="484"/>
        <end position="579"/>
    </location>
</feature>
<feature type="compositionally biased region" description="Basic and acidic residues" evidence="3">
    <location>
        <begin position="484"/>
        <end position="533"/>
    </location>
</feature>
<feature type="coiled-coil region" evidence="2">
    <location>
        <begin position="69"/>
        <end position="96"/>
    </location>
</feature>
<organism evidence="5 6">
    <name type="scientific">Morella rubra</name>
    <name type="common">Chinese bayberry</name>
    <dbReference type="NCBI Taxonomy" id="262757"/>
    <lineage>
        <taxon>Eukaryota</taxon>
        <taxon>Viridiplantae</taxon>
        <taxon>Streptophyta</taxon>
        <taxon>Embryophyta</taxon>
        <taxon>Tracheophyta</taxon>
        <taxon>Spermatophyta</taxon>
        <taxon>Magnoliopsida</taxon>
        <taxon>eudicotyledons</taxon>
        <taxon>Gunneridae</taxon>
        <taxon>Pentapetalae</taxon>
        <taxon>rosids</taxon>
        <taxon>fabids</taxon>
        <taxon>Fagales</taxon>
        <taxon>Myricaceae</taxon>
        <taxon>Morella</taxon>
    </lineage>
</organism>
<dbReference type="AlphaFoldDB" id="A0A6A1UU33"/>
<dbReference type="GO" id="GO:0003779">
    <property type="term" value="F:actin binding"/>
    <property type="evidence" value="ECO:0007669"/>
    <property type="project" value="InterPro"/>
</dbReference>